<gene>
    <name evidence="2" type="ordered locus">FN0704</name>
    <name evidence="3" type="ORF">C7Y58_06565</name>
</gene>
<dbReference type="Proteomes" id="UP000241660">
    <property type="component" value="Chromosome"/>
</dbReference>
<dbReference type="EMBL" id="CP028101">
    <property type="protein sequence ID" value="AVQ15103.1"/>
    <property type="molecule type" value="Genomic_DNA"/>
</dbReference>
<feature type="transmembrane region" description="Helical" evidence="1">
    <location>
        <begin position="41"/>
        <end position="61"/>
    </location>
</feature>
<dbReference type="InParanoid" id="Q8RFJ2"/>
<protein>
    <submittedName>
        <fullName evidence="2">Uncharacterized protein</fullName>
    </submittedName>
</protein>
<organism evidence="2">
    <name type="scientific">Fusobacterium nucleatum subsp. nucleatum (strain ATCC 25586 / DSM 15643 / BCRC 10681 / CIP 101130 / JCM 8532 / KCTC 2640 / LMG 13131 / VPI 4355)</name>
    <dbReference type="NCBI Taxonomy" id="190304"/>
    <lineage>
        <taxon>Bacteria</taxon>
        <taxon>Fusobacteriati</taxon>
        <taxon>Fusobacteriota</taxon>
        <taxon>Fusobacteriia</taxon>
        <taxon>Fusobacteriales</taxon>
        <taxon>Fusobacteriaceae</taxon>
        <taxon>Fusobacterium</taxon>
    </lineage>
</organism>
<name>Q8RFJ2_FUSNN</name>
<dbReference type="BioCyc" id="FNUC190304:G1FZS-1290-MONOMER"/>
<reference evidence="2" key="1">
    <citation type="journal article" date="2002" name="J. Bacteriol.">
        <title>Genome sequence and analysis of the oral bacterium Fusobacterium nucleatum strain ATCC 25586.</title>
        <authorList>
            <person name="Kapatral V."/>
            <person name="Anderson I."/>
            <person name="Ivanova N."/>
            <person name="Reznik G."/>
            <person name="Los T."/>
            <person name="Lykidis A."/>
            <person name="Bhattacharyya A."/>
            <person name="Bartman A."/>
            <person name="Gardner W."/>
            <person name="Grechkin G."/>
            <person name="Zhu L."/>
            <person name="Vasieva O."/>
            <person name="Chu L."/>
            <person name="Kogan Y."/>
            <person name="Chaga O."/>
            <person name="Goltsman E."/>
            <person name="Bernal A."/>
            <person name="Larsen N."/>
            <person name="D'Souza M."/>
            <person name="Walunas T."/>
            <person name="Pusch G."/>
            <person name="Haselkorn R."/>
            <person name="Fonstein M."/>
            <person name="Kyrpides N."/>
            <person name="Overbeek R."/>
        </authorList>
    </citation>
    <scope>NUCLEOTIDE SEQUENCE [LARGE SCALE GENOMIC DNA]</scope>
    <source>
        <strain evidence="2">ATCC 25586</strain>
    </source>
</reference>
<reference evidence="4" key="2">
    <citation type="journal article" date="2018" name="MSphere">
        <title>Fusobacterium Genomics Using MinION and Illumina Sequencing Enables Genome Completion and Correction.</title>
        <authorList>
            <person name="Todd S.M."/>
            <person name="Settlage R.E."/>
            <person name="Lahmers K.K."/>
            <person name="Slade D.J."/>
        </authorList>
    </citation>
    <scope>NUCLEOTIDE SEQUENCE [LARGE SCALE GENOMIC DNA]</scope>
    <source>
        <strain evidence="4">ATCC 25586</strain>
    </source>
</reference>
<evidence type="ECO:0000256" key="1">
    <source>
        <dbReference type="SAM" id="Phobius"/>
    </source>
</evidence>
<dbReference type="EMBL" id="AE009951">
    <property type="protein sequence ID" value="AAL94900.1"/>
    <property type="molecule type" value="Genomic_DNA"/>
</dbReference>
<reference evidence="3" key="3">
    <citation type="submission" date="2018-03" db="EMBL/GenBank/DDBJ databases">
        <title>Complete Fusobacterium genomes using hybrid Minion sequencing.</title>
        <authorList>
            <person name="Slade D.J."/>
            <person name="Lahmers K."/>
        </authorList>
    </citation>
    <scope>NUCLEOTIDE SEQUENCE</scope>
    <source>
        <strain evidence="3">ATCC 25586</strain>
    </source>
</reference>
<dbReference type="EnsemblBacteria" id="AAL94900">
    <property type="protein sequence ID" value="AAL94900"/>
    <property type="gene ID" value="FN0704"/>
</dbReference>
<dbReference type="PaxDb" id="190304-FN0704"/>
<proteinExistence type="predicted"/>
<keyword evidence="1" id="KW-0812">Transmembrane</keyword>
<evidence type="ECO:0000313" key="2">
    <source>
        <dbReference type="EMBL" id="AAL94900.1"/>
    </source>
</evidence>
<dbReference type="eggNOG" id="COG0786">
    <property type="taxonomic scope" value="Bacteria"/>
</dbReference>
<dbReference type="AlphaFoldDB" id="Q8RFJ2"/>
<dbReference type="KEGG" id="fnu:FN0704"/>
<sequence>MFWWIFPKDVISTATLGMPVAGLGMYLLVTHMGTLMNIKELVLQWRTVVISIAGILGIKVLKLQ</sequence>
<dbReference type="HOGENOM" id="CLU_2861288_0_0_0"/>
<keyword evidence="1" id="KW-0472">Membrane</keyword>
<evidence type="ECO:0000313" key="4">
    <source>
        <dbReference type="Proteomes" id="UP000241660"/>
    </source>
</evidence>
<accession>Q8RFJ2</accession>
<keyword evidence="1" id="KW-1133">Transmembrane helix</keyword>
<dbReference type="STRING" id="190304.FN0704"/>
<evidence type="ECO:0000313" key="3">
    <source>
        <dbReference type="EMBL" id="AVQ15103.1"/>
    </source>
</evidence>
<feature type="transmembrane region" description="Helical" evidence="1">
    <location>
        <begin position="12"/>
        <end position="29"/>
    </location>
</feature>
<keyword evidence="4" id="KW-1185">Reference proteome</keyword>